<dbReference type="EMBL" id="JACSQA010000020">
    <property type="protein sequence ID" value="MBD8027524.1"/>
    <property type="molecule type" value="Genomic_DNA"/>
</dbReference>
<keyword evidence="1" id="KW-0472">Membrane</keyword>
<keyword evidence="1" id="KW-1133">Transmembrane helix</keyword>
<organism evidence="2 3">
    <name type="scientific">Ureibacillus galli</name>
    <dbReference type="NCBI Taxonomy" id="2762222"/>
    <lineage>
        <taxon>Bacteria</taxon>
        <taxon>Bacillati</taxon>
        <taxon>Bacillota</taxon>
        <taxon>Bacilli</taxon>
        <taxon>Bacillales</taxon>
        <taxon>Caryophanaceae</taxon>
        <taxon>Ureibacillus</taxon>
    </lineage>
</organism>
<dbReference type="NCBIfam" id="TIGR04034">
    <property type="entry name" value="export_SdpA"/>
    <property type="match status" value="1"/>
</dbReference>
<evidence type="ECO:0000313" key="2">
    <source>
        <dbReference type="EMBL" id="MBD8027524.1"/>
    </source>
</evidence>
<feature type="transmembrane region" description="Helical" evidence="1">
    <location>
        <begin position="9"/>
        <end position="30"/>
    </location>
</feature>
<accession>A0ABR8XE79</accession>
<gene>
    <name evidence="2" type="ORF">H9636_12755</name>
</gene>
<name>A0ABR8XE79_9BACL</name>
<protein>
    <submittedName>
        <fullName evidence="2">SdpA family antimicrobial peptide system protein</fullName>
    </submittedName>
</protein>
<keyword evidence="1" id="KW-0812">Transmembrane</keyword>
<dbReference type="Proteomes" id="UP000640930">
    <property type="component" value="Unassembled WGS sequence"/>
</dbReference>
<dbReference type="RefSeq" id="WP_191707942.1">
    <property type="nucleotide sequence ID" value="NZ_JACSQA010000020.1"/>
</dbReference>
<sequence length="175" mass="20303">MDKFVKEKIFIIVVSIPFLCYVVLHFSHALPSSLITDTITAKAKVFQDFSPQGFGFYSKPPTEKGITFESEHLQLPTAIPENFIGLSRFGRAQAIELGKIYEEIPKDYWLSCETEKECTLLENKLKPYVVKKNDEIHHLVEGEYLIKSQEPISWYFRDYKETTSFEREIAKVVVE</sequence>
<evidence type="ECO:0000313" key="3">
    <source>
        <dbReference type="Proteomes" id="UP000640930"/>
    </source>
</evidence>
<keyword evidence="3" id="KW-1185">Reference proteome</keyword>
<comment type="caution">
    <text evidence="2">The sequence shown here is derived from an EMBL/GenBank/DDBJ whole genome shotgun (WGS) entry which is preliminary data.</text>
</comment>
<reference evidence="2 3" key="1">
    <citation type="submission" date="2020-08" db="EMBL/GenBank/DDBJ databases">
        <title>A Genomic Blueprint of the Chicken Gut Microbiome.</title>
        <authorList>
            <person name="Gilroy R."/>
            <person name="Ravi A."/>
            <person name="Getino M."/>
            <person name="Pursley I."/>
            <person name="Horton D.L."/>
            <person name="Alikhan N.-F."/>
            <person name="Baker D."/>
            <person name="Gharbi K."/>
            <person name="Hall N."/>
            <person name="Watson M."/>
            <person name="Adriaenssens E.M."/>
            <person name="Foster-Nyarko E."/>
            <person name="Jarju S."/>
            <person name="Secka A."/>
            <person name="Antonio M."/>
            <person name="Oren A."/>
            <person name="Chaudhuri R."/>
            <person name="La Ragione R.M."/>
            <person name="Hildebrand F."/>
            <person name="Pallen M.J."/>
        </authorList>
    </citation>
    <scope>NUCLEOTIDE SEQUENCE [LARGE SCALE GENOMIC DNA]</scope>
    <source>
        <strain evidence="2 3">Re31</strain>
    </source>
</reference>
<proteinExistence type="predicted"/>
<evidence type="ECO:0000256" key="1">
    <source>
        <dbReference type="SAM" id="Phobius"/>
    </source>
</evidence>
<dbReference type="Pfam" id="PF17418">
    <property type="entry name" value="SdpA"/>
    <property type="match status" value="1"/>
</dbReference>
<dbReference type="InterPro" id="IPR023902">
    <property type="entry name" value="Sporulation_SdpA"/>
</dbReference>